<dbReference type="AlphaFoldDB" id="Q0TZV9"/>
<dbReference type="KEGG" id="pno:SNOG_14813"/>
<dbReference type="EMBL" id="CH445358">
    <property type="protein sequence ID" value="EAT77665.1"/>
    <property type="molecule type" value="Genomic_DNA"/>
</dbReference>
<name>Q0TZV9_PHANO</name>
<protein>
    <submittedName>
        <fullName evidence="1">Uncharacterized protein</fullName>
    </submittedName>
</protein>
<evidence type="ECO:0000313" key="2">
    <source>
        <dbReference type="Proteomes" id="UP000001055"/>
    </source>
</evidence>
<dbReference type="InParanoid" id="Q0TZV9"/>
<proteinExistence type="predicted"/>
<dbReference type="GeneID" id="5981920"/>
<organism evidence="1 2">
    <name type="scientific">Phaeosphaeria nodorum (strain SN15 / ATCC MYA-4574 / FGSC 10173)</name>
    <name type="common">Glume blotch fungus</name>
    <name type="synonym">Parastagonospora nodorum</name>
    <dbReference type="NCBI Taxonomy" id="321614"/>
    <lineage>
        <taxon>Eukaryota</taxon>
        <taxon>Fungi</taxon>
        <taxon>Dikarya</taxon>
        <taxon>Ascomycota</taxon>
        <taxon>Pezizomycotina</taxon>
        <taxon>Dothideomycetes</taxon>
        <taxon>Pleosporomycetidae</taxon>
        <taxon>Pleosporales</taxon>
        <taxon>Pleosporineae</taxon>
        <taxon>Phaeosphaeriaceae</taxon>
        <taxon>Parastagonospora</taxon>
    </lineage>
</organism>
<gene>
    <name evidence="1" type="ORF">SNOG_14813</name>
</gene>
<accession>Q0TZV9</accession>
<dbReference type="Proteomes" id="UP000001055">
    <property type="component" value="Unassembled WGS sequence"/>
</dbReference>
<reference evidence="2" key="1">
    <citation type="journal article" date="2007" name="Plant Cell">
        <title>Dothideomycete-plant interactions illuminated by genome sequencing and EST analysis of the wheat pathogen Stagonospora nodorum.</title>
        <authorList>
            <person name="Hane J.K."/>
            <person name="Lowe R.G."/>
            <person name="Solomon P.S."/>
            <person name="Tan K.C."/>
            <person name="Schoch C.L."/>
            <person name="Spatafora J.W."/>
            <person name="Crous P.W."/>
            <person name="Kodira C."/>
            <person name="Birren B.W."/>
            <person name="Galagan J.E."/>
            <person name="Torriani S.F."/>
            <person name="McDonald B.A."/>
            <person name="Oliver R.P."/>
        </authorList>
    </citation>
    <scope>NUCLEOTIDE SEQUENCE [LARGE SCALE GENOMIC DNA]</scope>
    <source>
        <strain evidence="2">SN15 / ATCC MYA-4574 / FGSC 10173</strain>
    </source>
</reference>
<sequence>MFLDITMVFEGWRQWPAQSMPLDVPEGQPGHQRAGCGQGFSPLTFLGPRCTAYVKFFTLTQFRGWAGPVQD</sequence>
<dbReference type="RefSeq" id="XP_001804990.1">
    <property type="nucleotide sequence ID" value="XM_001804938.1"/>
</dbReference>
<evidence type="ECO:0000313" key="1">
    <source>
        <dbReference type="EMBL" id="EAT77665.1"/>
    </source>
</evidence>